<feature type="region of interest" description="Disordered" evidence="7">
    <location>
        <begin position="398"/>
        <end position="520"/>
    </location>
</feature>
<feature type="non-terminal residue" evidence="8">
    <location>
        <position position="938"/>
    </location>
</feature>
<comment type="similarity">
    <text evidence="1">Belongs to the plasmodium circumsporozoite protein family.</text>
</comment>
<evidence type="ECO:0000256" key="1">
    <source>
        <dbReference type="ARBA" id="ARBA00006241"/>
    </source>
</evidence>
<evidence type="ECO:0000256" key="4">
    <source>
        <dbReference type="ARBA" id="ARBA00022737"/>
    </source>
</evidence>
<sequence>MLKEATDQPLTSAENQTIDFTDDTYLATGVRIQLPGSGRILNIAEVEVMGFVIGRVSGFESTPCQTFYRSSLISAPHDAVTTFSITTNQLQHFGGTPAAELLPMIACQGDCDNDSECLGDLKCFERVGNDLRLPPGCGGSALSDYDFCYLDREPNVLHDLGSAPAVELLPLSCFQRDGDTTVPGCEEIGVTGHDYCYLPEITGFQGTPCSDGIFLRPSMFANNGGNVDVTIVTQGICVWVEIAEGRDGGFPTSLPGRQGFVRYHTRGTSFVVTDSTDGDFLTVALFCTGTDHVTLPATSTTITSHGICTLWTGVYYTSGSTSSHAFASTGTEYYTAEDIEGFNSGSTIAYAGRDRWSISGFQDMPCGRGDNGGKFLRPSERVFTEGTVIEVMIDSESFPSEMPTYQPSAIPSAIPSDRPSSEPSVLPSSVPSAFPSSQPSTVPSIIPSSSPSSQPSMSPSFSSRPSSRPSESPSVSMFPSVSTEPSSMPSVLPSSAPSVFPSGSPSVSAEPSSVPSAFPPSVQPRRYGRLYSNILVSTREMPSLSDAGDCGTFCADASSNSSLINRRTDLVGFTFVRHQSDIHCFCYFDKGAAFVHASEDTPYAGTAYDAGEGQVEGSDGRLDHVCYRNAFHQPSRSPTVSPTMSPIAPSTSPTAGPTRTALFEDSLFTYIGFGLCRDEYARHNHYVAHTTTNTTEECGSFCVQTMEAGFLGFAHSRHSTSCFCYYDAAVARLGSTLGGVTQILDGYNLHGGDDNSGVCVLLKDDHAASNQYGPTLVTEGFDDEGTHESFGFEAHGFHQLRMFCRRGVTSVTLPPFVEGIQHAICTFGENDPNTFDISPVNEGGICIFIEAQHRDEWGPSLTTQGWTFEGFPAGFGYPNQLALYCQYNNEDVEIPPFYNFTIAQDESYYDTIPPGQLEDIGVDPSSTMTRCQGDCDSD</sequence>
<comment type="caution">
    <text evidence="8">The sequence shown here is derived from an EMBL/GenBank/DDBJ whole genome shotgun (WGS) entry which is preliminary data.</text>
</comment>
<dbReference type="eggNOG" id="ENOG502RZNG">
    <property type="taxonomic scope" value="Eukaryota"/>
</dbReference>
<feature type="compositionally biased region" description="Low complexity" evidence="7">
    <location>
        <begin position="421"/>
        <end position="478"/>
    </location>
</feature>
<feature type="region of interest" description="Disordered" evidence="7">
    <location>
        <begin position="634"/>
        <end position="656"/>
    </location>
</feature>
<evidence type="ECO:0000256" key="2">
    <source>
        <dbReference type="ARBA" id="ARBA00021911"/>
    </source>
</evidence>
<evidence type="ECO:0000313" key="9">
    <source>
        <dbReference type="Proteomes" id="UP000266841"/>
    </source>
</evidence>
<protein>
    <recommendedName>
        <fullName evidence="2">Circumsporozoite protein</fullName>
    </recommendedName>
</protein>
<accession>K0R9A1</accession>
<dbReference type="InterPro" id="IPR051860">
    <property type="entry name" value="Plasmodium_CSP_Invasion"/>
</dbReference>
<feature type="compositionally biased region" description="Low complexity" evidence="7">
    <location>
        <begin position="493"/>
        <end position="516"/>
    </location>
</feature>
<organism evidence="8 9">
    <name type="scientific">Thalassiosira oceanica</name>
    <name type="common">Marine diatom</name>
    <dbReference type="NCBI Taxonomy" id="159749"/>
    <lineage>
        <taxon>Eukaryota</taxon>
        <taxon>Sar</taxon>
        <taxon>Stramenopiles</taxon>
        <taxon>Ochrophyta</taxon>
        <taxon>Bacillariophyta</taxon>
        <taxon>Coscinodiscophyceae</taxon>
        <taxon>Thalassiosirophycidae</taxon>
        <taxon>Thalassiosirales</taxon>
        <taxon>Thalassiosiraceae</taxon>
        <taxon>Thalassiosira</taxon>
    </lineage>
</organism>
<dbReference type="EMBL" id="AGNL01045469">
    <property type="protein sequence ID" value="EJK48749.1"/>
    <property type="molecule type" value="Genomic_DNA"/>
</dbReference>
<dbReference type="Proteomes" id="UP000266841">
    <property type="component" value="Unassembled WGS sequence"/>
</dbReference>
<evidence type="ECO:0000256" key="5">
    <source>
        <dbReference type="ARBA" id="ARBA00033726"/>
    </source>
</evidence>
<keyword evidence="4" id="KW-0677">Repeat</keyword>
<evidence type="ECO:0000256" key="3">
    <source>
        <dbReference type="ARBA" id="ARBA00022522"/>
    </source>
</evidence>
<proteinExistence type="inferred from homology"/>
<keyword evidence="9" id="KW-1185">Reference proteome</keyword>
<keyword evidence="3" id="KW-0748">Sporozoite</keyword>
<gene>
    <name evidence="8" type="ORF">THAOC_32425</name>
</gene>
<evidence type="ECO:0000256" key="6">
    <source>
        <dbReference type="ARBA" id="ARBA00045806"/>
    </source>
</evidence>
<evidence type="ECO:0000313" key="8">
    <source>
        <dbReference type="EMBL" id="EJK48749.1"/>
    </source>
</evidence>
<feature type="compositionally biased region" description="Polar residues" evidence="7">
    <location>
        <begin position="479"/>
        <end position="489"/>
    </location>
</feature>
<reference evidence="8 9" key="1">
    <citation type="journal article" date="2012" name="Genome Biol.">
        <title>Genome and low-iron response of an oceanic diatom adapted to chronic iron limitation.</title>
        <authorList>
            <person name="Lommer M."/>
            <person name="Specht M."/>
            <person name="Roy A.S."/>
            <person name="Kraemer L."/>
            <person name="Andreson R."/>
            <person name="Gutowska M.A."/>
            <person name="Wolf J."/>
            <person name="Bergner S.V."/>
            <person name="Schilhabel M.B."/>
            <person name="Klostermeier U.C."/>
            <person name="Beiko R.G."/>
            <person name="Rosenstiel P."/>
            <person name="Hippler M."/>
            <person name="Laroche J."/>
        </authorList>
    </citation>
    <scope>NUCLEOTIDE SEQUENCE [LARGE SCALE GENOMIC DNA]</scope>
    <source>
        <strain evidence="8 9">CCMP1005</strain>
    </source>
</reference>
<name>K0R9A1_THAOC</name>
<comment type="function">
    <text evidence="6">Essential sporozoite protein. In the mosquito vector, required for sporozoite development in the oocyst, migration through the vector hemolymph and entry into the vector salivary glands. In the vertebrate host, required for sporozoite migration through the host dermis and infection of host hepatocytes. Binds to highly sulfated heparan sulfate proteoglycans (HSPGs) on the surface of host hepatocytes.</text>
</comment>
<evidence type="ECO:0000256" key="7">
    <source>
        <dbReference type="SAM" id="MobiDB-lite"/>
    </source>
</evidence>
<comment type="function">
    <text evidence="5">In the vertebrate host, binds to highly sulfated heparan sulfate proteoglycans (HSPGs) on the surface of host hepatocytes and is required for sporozoite invasion of the host hepatocytes.</text>
</comment>
<dbReference type="AlphaFoldDB" id="K0R9A1"/>
<dbReference type="PANTHER" id="PTHR44826">
    <property type="entry name" value="SPORE COAT PROTEIN SP85"/>
    <property type="match status" value="1"/>
</dbReference>
<dbReference type="PANTHER" id="PTHR44826:SF3">
    <property type="entry name" value="SPORE COAT PROTEIN SP85"/>
    <property type="match status" value="1"/>
</dbReference>